<dbReference type="Gene3D" id="3.30.40.10">
    <property type="entry name" value="Zinc/RING finger domain, C3HC4 (zinc finger)"/>
    <property type="match status" value="1"/>
</dbReference>
<dbReference type="PANTHER" id="PTHR23164">
    <property type="entry name" value="EARLY ENDOSOME ANTIGEN 1"/>
    <property type="match status" value="1"/>
</dbReference>
<dbReference type="Pfam" id="PF01363">
    <property type="entry name" value="FYVE"/>
    <property type="match status" value="1"/>
</dbReference>
<feature type="compositionally biased region" description="Polar residues" evidence="5">
    <location>
        <begin position="73"/>
        <end position="82"/>
    </location>
</feature>
<keyword evidence="2 4" id="KW-0863">Zinc-finger</keyword>
<dbReference type="SUPFAM" id="SSF57903">
    <property type="entry name" value="FYVE/PHD zinc finger"/>
    <property type="match status" value="1"/>
</dbReference>
<dbReference type="InterPro" id="IPR035927">
    <property type="entry name" value="DUSP-like_sf"/>
</dbReference>
<dbReference type="STRING" id="431595.K3WEL7"/>
<dbReference type="PROSITE" id="PS51283">
    <property type="entry name" value="DUSP"/>
    <property type="match status" value="1"/>
</dbReference>
<dbReference type="InterPro" id="IPR013083">
    <property type="entry name" value="Znf_RING/FYVE/PHD"/>
</dbReference>
<reference evidence="8" key="3">
    <citation type="submission" date="2015-02" db="UniProtKB">
        <authorList>
            <consortium name="EnsemblProtists"/>
        </authorList>
    </citation>
    <scope>IDENTIFICATION</scope>
    <source>
        <strain evidence="8">DAOM BR144</strain>
    </source>
</reference>
<dbReference type="GO" id="GO:0008270">
    <property type="term" value="F:zinc ion binding"/>
    <property type="evidence" value="ECO:0007669"/>
    <property type="project" value="UniProtKB-KW"/>
</dbReference>
<dbReference type="eggNOG" id="KOG1729">
    <property type="taxonomic scope" value="Eukaryota"/>
</dbReference>
<accession>K3WEL7</accession>
<feature type="compositionally biased region" description="Acidic residues" evidence="5">
    <location>
        <begin position="270"/>
        <end position="280"/>
    </location>
</feature>
<evidence type="ECO:0000259" key="6">
    <source>
        <dbReference type="PROSITE" id="PS50178"/>
    </source>
</evidence>
<dbReference type="AlphaFoldDB" id="K3WEL7"/>
<evidence type="ECO:0008006" key="10">
    <source>
        <dbReference type="Google" id="ProtNLM"/>
    </source>
</evidence>
<keyword evidence="1" id="KW-0479">Metal-binding</keyword>
<sequence length="485" mass="54619">MRDDSVSSKSNSRRRAWAASSGSKLAFAESDDAASTASSMASLCASAAVSQAAYARMSAFRSLRLPRRRHSATRTQQRSSTGVVGARGDSNADNNSVDDDDDIAILQPDDEHACSSETKQRAQKRLWHSLSTMLSSRTLSSKKRRETIMYSISFYPWKRDPRAYYSNPEAAAEWVPDTASKRCQICLTLFQLTRRRHHCRLCGRLICNECSLQRTYFPFTKQIRSQHHLIKDGAPQRTCNACAGTLKSMAAQDDPRVKRFAVHAPSNGPFDDDDDDADDCMDNHRGSRRGSQRRMSITDDDIYVIDSGKSSRLALALPSTSQSQTDELDEILHARAVSRKNPKPRYYVINTEWLEQWLAYVHVDTAPEATFHHRRRHSSRVRHTHTRRHWSARPGPIANYALLDFVSGKLVPKDDLERSRGNDSGGDYRIVSEEVWNVFVRIYGGGPCIQLPLEVEDNLVAANKSSKGRTDVMVSMHPTLQALEE</sequence>
<evidence type="ECO:0000313" key="8">
    <source>
        <dbReference type="EnsemblProtists" id="PYU1_T003408"/>
    </source>
</evidence>
<dbReference type="SMART" id="SM00064">
    <property type="entry name" value="FYVE"/>
    <property type="match status" value="1"/>
</dbReference>
<dbReference type="SMART" id="SM00695">
    <property type="entry name" value="DUSP"/>
    <property type="match status" value="1"/>
</dbReference>
<dbReference type="Gene3D" id="3.30.2230.10">
    <property type="entry name" value="DUSP-like"/>
    <property type="match status" value="1"/>
</dbReference>
<dbReference type="InParanoid" id="K3WEL7"/>
<protein>
    <recommendedName>
        <fullName evidence="10">FYVE-type domain-containing protein</fullName>
    </recommendedName>
</protein>
<evidence type="ECO:0000256" key="4">
    <source>
        <dbReference type="PROSITE-ProRule" id="PRU00091"/>
    </source>
</evidence>
<evidence type="ECO:0000256" key="1">
    <source>
        <dbReference type="ARBA" id="ARBA00022723"/>
    </source>
</evidence>
<feature type="region of interest" description="Disordered" evidence="5">
    <location>
        <begin position="1"/>
        <end position="31"/>
    </location>
</feature>
<dbReference type="SUPFAM" id="SSF143791">
    <property type="entry name" value="DUSP-like"/>
    <property type="match status" value="1"/>
</dbReference>
<dbReference type="EnsemblProtists" id="PYU1_T003408">
    <property type="protein sequence ID" value="PYU1_T003408"/>
    <property type="gene ID" value="PYU1_G003398"/>
</dbReference>
<dbReference type="HOGENOM" id="CLU_563237_0_0_1"/>
<evidence type="ECO:0000259" key="7">
    <source>
        <dbReference type="PROSITE" id="PS51283"/>
    </source>
</evidence>
<name>K3WEL7_GLOUD</name>
<dbReference type="Pfam" id="PF06337">
    <property type="entry name" value="DUSP"/>
    <property type="match status" value="1"/>
</dbReference>
<dbReference type="InterPro" id="IPR006615">
    <property type="entry name" value="Pept_C19_DUSP"/>
</dbReference>
<dbReference type="EMBL" id="GL376603">
    <property type="status" value="NOT_ANNOTATED_CDS"/>
    <property type="molecule type" value="Genomic_DNA"/>
</dbReference>
<evidence type="ECO:0000256" key="3">
    <source>
        <dbReference type="ARBA" id="ARBA00022833"/>
    </source>
</evidence>
<organism evidence="8 9">
    <name type="scientific">Globisporangium ultimum (strain ATCC 200006 / CBS 805.95 / DAOM BR144)</name>
    <name type="common">Pythium ultimum</name>
    <dbReference type="NCBI Taxonomy" id="431595"/>
    <lineage>
        <taxon>Eukaryota</taxon>
        <taxon>Sar</taxon>
        <taxon>Stramenopiles</taxon>
        <taxon>Oomycota</taxon>
        <taxon>Peronosporomycetes</taxon>
        <taxon>Pythiales</taxon>
        <taxon>Pythiaceae</taxon>
        <taxon>Globisporangium</taxon>
    </lineage>
</organism>
<feature type="compositionally biased region" description="Low complexity" evidence="5">
    <location>
        <begin position="17"/>
        <end position="31"/>
    </location>
</feature>
<feature type="domain" description="FYVE-type" evidence="6">
    <location>
        <begin position="177"/>
        <end position="247"/>
    </location>
</feature>
<reference evidence="9" key="2">
    <citation type="submission" date="2010-04" db="EMBL/GenBank/DDBJ databases">
        <authorList>
            <person name="Buell R."/>
            <person name="Hamilton J."/>
            <person name="Hostetler J."/>
        </authorList>
    </citation>
    <scope>NUCLEOTIDE SEQUENCE [LARGE SCALE GENOMIC DNA]</scope>
    <source>
        <strain evidence="9">DAOM:BR144</strain>
    </source>
</reference>
<evidence type="ECO:0000313" key="9">
    <source>
        <dbReference type="Proteomes" id="UP000019132"/>
    </source>
</evidence>
<dbReference type="InterPro" id="IPR011011">
    <property type="entry name" value="Znf_FYVE_PHD"/>
</dbReference>
<proteinExistence type="predicted"/>
<feature type="domain" description="DUSP" evidence="7">
    <location>
        <begin position="319"/>
        <end position="455"/>
    </location>
</feature>
<dbReference type="VEuPathDB" id="FungiDB:PYU1_G003398"/>
<keyword evidence="9" id="KW-1185">Reference proteome</keyword>
<dbReference type="InterPro" id="IPR000306">
    <property type="entry name" value="Znf_FYVE"/>
</dbReference>
<dbReference type="Proteomes" id="UP000019132">
    <property type="component" value="Unassembled WGS sequence"/>
</dbReference>
<evidence type="ECO:0000256" key="2">
    <source>
        <dbReference type="ARBA" id="ARBA00022771"/>
    </source>
</evidence>
<dbReference type="GO" id="GO:0004843">
    <property type="term" value="F:cysteine-type deubiquitinase activity"/>
    <property type="evidence" value="ECO:0007669"/>
    <property type="project" value="InterPro"/>
</dbReference>
<feature type="region of interest" description="Disordered" evidence="5">
    <location>
        <begin position="262"/>
        <end position="295"/>
    </location>
</feature>
<reference evidence="9" key="1">
    <citation type="journal article" date="2010" name="Genome Biol.">
        <title>Genome sequence of the necrotrophic plant pathogen Pythium ultimum reveals original pathogenicity mechanisms and effector repertoire.</title>
        <authorList>
            <person name="Levesque C.A."/>
            <person name="Brouwer H."/>
            <person name="Cano L."/>
            <person name="Hamilton J.P."/>
            <person name="Holt C."/>
            <person name="Huitema E."/>
            <person name="Raffaele S."/>
            <person name="Robideau G.P."/>
            <person name="Thines M."/>
            <person name="Win J."/>
            <person name="Zerillo M.M."/>
            <person name="Beakes G.W."/>
            <person name="Boore J.L."/>
            <person name="Busam D."/>
            <person name="Dumas B."/>
            <person name="Ferriera S."/>
            <person name="Fuerstenberg S.I."/>
            <person name="Gachon C.M."/>
            <person name="Gaulin E."/>
            <person name="Govers F."/>
            <person name="Grenville-Briggs L."/>
            <person name="Horner N."/>
            <person name="Hostetler J."/>
            <person name="Jiang R.H."/>
            <person name="Johnson J."/>
            <person name="Krajaejun T."/>
            <person name="Lin H."/>
            <person name="Meijer H.J."/>
            <person name="Moore B."/>
            <person name="Morris P."/>
            <person name="Phuntmart V."/>
            <person name="Puiu D."/>
            <person name="Shetty J."/>
            <person name="Stajich J.E."/>
            <person name="Tripathy S."/>
            <person name="Wawra S."/>
            <person name="van West P."/>
            <person name="Whitty B.R."/>
            <person name="Coutinho P.M."/>
            <person name="Henrissat B."/>
            <person name="Martin F."/>
            <person name="Thomas P.D."/>
            <person name="Tyler B.M."/>
            <person name="De Vries R.P."/>
            <person name="Kamoun S."/>
            <person name="Yandell M."/>
            <person name="Tisserat N."/>
            <person name="Buell C.R."/>
        </authorList>
    </citation>
    <scope>NUCLEOTIDE SEQUENCE</scope>
    <source>
        <strain evidence="9">DAOM:BR144</strain>
    </source>
</reference>
<evidence type="ECO:0000256" key="5">
    <source>
        <dbReference type="SAM" id="MobiDB-lite"/>
    </source>
</evidence>
<dbReference type="PROSITE" id="PS50178">
    <property type="entry name" value="ZF_FYVE"/>
    <property type="match status" value="1"/>
</dbReference>
<feature type="region of interest" description="Disordered" evidence="5">
    <location>
        <begin position="65"/>
        <end position="102"/>
    </location>
</feature>
<dbReference type="InterPro" id="IPR017455">
    <property type="entry name" value="Znf_FYVE-rel"/>
</dbReference>
<keyword evidence="3" id="KW-0862">Zinc</keyword>